<comment type="caution">
    <text evidence="4">The sequence shown here is derived from an EMBL/GenBank/DDBJ whole genome shotgun (WGS) entry which is preliminary data.</text>
</comment>
<dbReference type="GO" id="GO:0016787">
    <property type="term" value="F:hydrolase activity"/>
    <property type="evidence" value="ECO:0007669"/>
    <property type="project" value="UniProtKB-KW"/>
</dbReference>
<dbReference type="InterPro" id="IPR000871">
    <property type="entry name" value="Beta-lactam_class-A"/>
</dbReference>
<dbReference type="InterPro" id="IPR012338">
    <property type="entry name" value="Beta-lactam/transpept-like"/>
</dbReference>
<gene>
    <name evidence="4" type="ORF">NDI37_19605</name>
</gene>
<evidence type="ECO:0000256" key="1">
    <source>
        <dbReference type="SAM" id="MobiDB-lite"/>
    </source>
</evidence>
<dbReference type="EMBL" id="JAMPKK010000048">
    <property type="protein sequence ID" value="MEP0866665.1"/>
    <property type="molecule type" value="Genomic_DNA"/>
</dbReference>
<keyword evidence="2" id="KW-0472">Membrane</keyword>
<keyword evidence="5" id="KW-1185">Reference proteome</keyword>
<feature type="domain" description="Beta-lactamase class A catalytic" evidence="3">
    <location>
        <begin position="303"/>
        <end position="453"/>
    </location>
</feature>
<dbReference type="Gene3D" id="3.40.710.10">
    <property type="entry name" value="DD-peptidase/beta-lactamase superfamily"/>
    <property type="match status" value="1"/>
</dbReference>
<dbReference type="InterPro" id="IPR045155">
    <property type="entry name" value="Beta-lactam_cat"/>
</dbReference>
<evidence type="ECO:0000259" key="3">
    <source>
        <dbReference type="Pfam" id="PF13354"/>
    </source>
</evidence>
<name>A0ABV0JT89_9CYAN</name>
<dbReference type="PANTHER" id="PTHR35333:SF3">
    <property type="entry name" value="BETA-LACTAMASE-TYPE TRANSPEPTIDASE FOLD CONTAINING PROTEIN"/>
    <property type="match status" value="1"/>
</dbReference>
<dbReference type="Pfam" id="PF13354">
    <property type="entry name" value="Beta-lactamase2"/>
    <property type="match status" value="1"/>
</dbReference>
<feature type="region of interest" description="Disordered" evidence="1">
    <location>
        <begin position="50"/>
        <end position="87"/>
    </location>
</feature>
<evidence type="ECO:0000256" key="2">
    <source>
        <dbReference type="SAM" id="Phobius"/>
    </source>
</evidence>
<keyword evidence="4" id="KW-0378">Hydrolase</keyword>
<protein>
    <submittedName>
        <fullName evidence="4">Class A beta-lactamase-related serine hydrolase</fullName>
    </submittedName>
</protein>
<evidence type="ECO:0000313" key="5">
    <source>
        <dbReference type="Proteomes" id="UP001442494"/>
    </source>
</evidence>
<evidence type="ECO:0000313" key="4">
    <source>
        <dbReference type="EMBL" id="MEP0866665.1"/>
    </source>
</evidence>
<proteinExistence type="predicted"/>
<keyword evidence="2" id="KW-0812">Transmembrane</keyword>
<dbReference type="RefSeq" id="WP_199295322.1">
    <property type="nucleotide sequence ID" value="NZ_JAMPKK010000048.1"/>
</dbReference>
<dbReference type="PANTHER" id="PTHR35333">
    <property type="entry name" value="BETA-LACTAMASE"/>
    <property type="match status" value="1"/>
</dbReference>
<dbReference type="SUPFAM" id="SSF56601">
    <property type="entry name" value="beta-lactamase/transpeptidase-like"/>
    <property type="match status" value="1"/>
</dbReference>
<keyword evidence="2" id="KW-1133">Transmembrane helix</keyword>
<accession>A0ABV0JT89</accession>
<sequence>MRPKPPPGWDEIDEEIAELEAELDHTYRVIENLRLQNVQLKKQIDYLKKREKQQQDKLKRKRVPPPSSPTRKPKPRQASGKTPRRRVSKRRVKLSCLQFILLAIAVATIFTTLGLFVTRLIIQRPTRPSVEPSPTVPQTLYLPPSPPIFSDLPQAASQPVPSRLPGRENSEVVYNLTSPPNFQQSARLQAIVDEIVRLVAVRNFPKKPLSITLIDVKRQEIAGYRQNQLRYPASVIKMFWMTVVYAQIENSIWENESDFNIYISKMIQDSDNQAASFILDSITNTESGSKQSEAEFQAWLNKRQQVNRFFQAAGYENININQKTYPVYYLKLPEPKGIDLQMRGNPQNPIRNQITTDHAARLIYEICATGEAVSRAASEKMCGWLIRDLRSEVWKKQWQDPGDFNPIRGFFGESLTKADVKFASKAGWTSNSRQEVAFVATKDGETAYVLAVFGNDDAYANDGKIFPRISRLVFKRMRATN</sequence>
<organism evidence="4 5">
    <name type="scientific">Funiculus sociatus GB2-A5</name>
    <dbReference type="NCBI Taxonomy" id="2933946"/>
    <lineage>
        <taxon>Bacteria</taxon>
        <taxon>Bacillati</taxon>
        <taxon>Cyanobacteriota</taxon>
        <taxon>Cyanophyceae</taxon>
        <taxon>Coleofasciculales</taxon>
        <taxon>Coleofasciculaceae</taxon>
        <taxon>Funiculus</taxon>
    </lineage>
</organism>
<feature type="transmembrane region" description="Helical" evidence="2">
    <location>
        <begin position="94"/>
        <end position="117"/>
    </location>
</feature>
<dbReference type="Proteomes" id="UP001442494">
    <property type="component" value="Unassembled WGS sequence"/>
</dbReference>
<reference evidence="4 5" key="1">
    <citation type="submission" date="2022-04" db="EMBL/GenBank/DDBJ databases">
        <title>Positive selection, recombination, and allopatry shape intraspecific diversity of widespread and dominant cyanobacteria.</title>
        <authorList>
            <person name="Wei J."/>
            <person name="Shu W."/>
            <person name="Hu C."/>
        </authorList>
    </citation>
    <scope>NUCLEOTIDE SEQUENCE [LARGE SCALE GENOMIC DNA]</scope>
    <source>
        <strain evidence="4 5">GB2-A5</strain>
    </source>
</reference>